<comment type="similarity">
    <text evidence="4">Belongs to the SIMIBI class G3E GTPase family. ZNG1 subfamily.</text>
</comment>
<evidence type="ECO:0000256" key="5">
    <source>
        <dbReference type="ARBA" id="ARBA00049117"/>
    </source>
</evidence>
<gene>
    <name evidence="8" type="ORF">DXC39_00505</name>
</gene>
<dbReference type="CDD" id="cd03112">
    <property type="entry name" value="CobW-like"/>
    <property type="match status" value="1"/>
</dbReference>
<evidence type="ECO:0000313" key="8">
    <source>
        <dbReference type="EMBL" id="RGM08486.1"/>
    </source>
</evidence>
<evidence type="ECO:0000256" key="1">
    <source>
        <dbReference type="ARBA" id="ARBA00022741"/>
    </source>
</evidence>
<dbReference type="InterPro" id="IPR036627">
    <property type="entry name" value="CobW-likC_sf"/>
</dbReference>
<dbReference type="Gene3D" id="3.30.1220.10">
    <property type="entry name" value="CobW-like, C-terminal domain"/>
    <property type="match status" value="1"/>
</dbReference>
<evidence type="ECO:0000259" key="6">
    <source>
        <dbReference type="Pfam" id="PF02492"/>
    </source>
</evidence>
<feature type="domain" description="CobW C-terminal" evidence="7">
    <location>
        <begin position="239"/>
        <end position="322"/>
    </location>
</feature>
<keyword evidence="2" id="KW-0378">Hydrolase</keyword>
<evidence type="ECO:0000256" key="4">
    <source>
        <dbReference type="ARBA" id="ARBA00034320"/>
    </source>
</evidence>
<dbReference type="RefSeq" id="WP_117620717.1">
    <property type="nucleotide sequence ID" value="NZ_QRQF01000001.1"/>
</dbReference>
<feature type="domain" description="CobW/HypB/UreG nucleotide-binding" evidence="6">
    <location>
        <begin position="4"/>
        <end position="177"/>
    </location>
</feature>
<dbReference type="AlphaFoldDB" id="A0A3E4UGM8"/>
<dbReference type="InterPro" id="IPR051316">
    <property type="entry name" value="Zinc-reg_GTPase_activator"/>
</dbReference>
<evidence type="ECO:0000256" key="2">
    <source>
        <dbReference type="ARBA" id="ARBA00022801"/>
    </source>
</evidence>
<keyword evidence="3" id="KW-0143">Chaperone</keyword>
<keyword evidence="1" id="KW-0547">Nucleotide-binding</keyword>
<comment type="catalytic activity">
    <reaction evidence="5">
        <text>GTP + H2O = GDP + phosphate + H(+)</text>
        <dbReference type="Rhea" id="RHEA:19669"/>
        <dbReference type="ChEBI" id="CHEBI:15377"/>
        <dbReference type="ChEBI" id="CHEBI:15378"/>
        <dbReference type="ChEBI" id="CHEBI:37565"/>
        <dbReference type="ChEBI" id="CHEBI:43474"/>
        <dbReference type="ChEBI" id="CHEBI:58189"/>
    </reaction>
    <physiologicalReaction direction="left-to-right" evidence="5">
        <dbReference type="Rhea" id="RHEA:19670"/>
    </physiologicalReaction>
</comment>
<evidence type="ECO:0000256" key="3">
    <source>
        <dbReference type="ARBA" id="ARBA00023186"/>
    </source>
</evidence>
<dbReference type="Pfam" id="PF02492">
    <property type="entry name" value="cobW"/>
    <property type="match status" value="1"/>
</dbReference>
<evidence type="ECO:0000313" key="9">
    <source>
        <dbReference type="Proteomes" id="UP000261257"/>
    </source>
</evidence>
<reference evidence="8 9" key="1">
    <citation type="submission" date="2018-08" db="EMBL/GenBank/DDBJ databases">
        <title>A genome reference for cultivated species of the human gut microbiota.</title>
        <authorList>
            <person name="Zou Y."/>
            <person name="Xue W."/>
            <person name="Luo G."/>
        </authorList>
    </citation>
    <scope>NUCLEOTIDE SEQUENCE [LARGE SCALE GENOMIC DNA]</scope>
    <source>
        <strain evidence="8 9">TF05-11AC</strain>
    </source>
</reference>
<dbReference type="GO" id="GO:0000166">
    <property type="term" value="F:nucleotide binding"/>
    <property type="evidence" value="ECO:0007669"/>
    <property type="project" value="UniProtKB-KW"/>
</dbReference>
<proteinExistence type="inferred from homology"/>
<dbReference type="InterPro" id="IPR027417">
    <property type="entry name" value="P-loop_NTPase"/>
</dbReference>
<dbReference type="GO" id="GO:0016787">
    <property type="term" value="F:hydrolase activity"/>
    <property type="evidence" value="ECO:0007669"/>
    <property type="project" value="UniProtKB-KW"/>
</dbReference>
<dbReference type="InterPro" id="IPR003495">
    <property type="entry name" value="CobW/HypB/UreG_nucleotide-bd"/>
</dbReference>
<dbReference type="Proteomes" id="UP000261257">
    <property type="component" value="Unassembled WGS sequence"/>
</dbReference>
<dbReference type="PANTHER" id="PTHR13748">
    <property type="entry name" value="COBW-RELATED"/>
    <property type="match status" value="1"/>
</dbReference>
<dbReference type="Gene3D" id="3.40.50.300">
    <property type="entry name" value="P-loop containing nucleotide triphosphate hydrolases"/>
    <property type="match status" value="1"/>
</dbReference>
<dbReference type="SUPFAM" id="SSF52540">
    <property type="entry name" value="P-loop containing nucleoside triphosphate hydrolases"/>
    <property type="match status" value="1"/>
</dbReference>
<dbReference type="InterPro" id="IPR011629">
    <property type="entry name" value="CobW-like_C"/>
</dbReference>
<name>A0A3E4UGM8_9FIRM</name>
<comment type="caution">
    <text evidence="8">The sequence shown here is derived from an EMBL/GenBank/DDBJ whole genome shotgun (WGS) entry which is preliminary data.</text>
</comment>
<dbReference type="Pfam" id="PF07683">
    <property type="entry name" value="CobW_C"/>
    <property type="match status" value="1"/>
</dbReference>
<dbReference type="SUPFAM" id="SSF90002">
    <property type="entry name" value="Hypothetical protein YjiA, C-terminal domain"/>
    <property type="match status" value="1"/>
</dbReference>
<dbReference type="EMBL" id="QSSQ01000001">
    <property type="protein sequence ID" value="RGM08486.1"/>
    <property type="molecule type" value="Genomic_DNA"/>
</dbReference>
<evidence type="ECO:0000259" key="7">
    <source>
        <dbReference type="Pfam" id="PF07683"/>
    </source>
</evidence>
<dbReference type="GO" id="GO:0005737">
    <property type="term" value="C:cytoplasm"/>
    <property type="evidence" value="ECO:0007669"/>
    <property type="project" value="TreeGrafter"/>
</dbReference>
<protein>
    <submittedName>
        <fullName evidence="8">GTP-binding protein</fullName>
    </submittedName>
</protein>
<sequence length="325" mass="36602">MTDIYIISGFLGAGKTTLIKTMVRSVFRDKRIVVIENDFGKAGIDAELLRECRLTVTSLNAGCICCSLTGDFEKALERIQKDYAPDAIVVEPSGVGKLSDIARLCLKQEDKGNLHLQRTITVVDIRFFDKYLKNYGEFYKDQISYADLILLSHQEECQKEIGRVKKSILDINPQARIEADFWDSIPRPVFQYGPRNIALFKLGMEQSVSMKPVRIRTGYRKDSKQKNGILFRHFARAVFSAVTLECAEPLSEAQLRKKVLHVVKQADGEILRGKGIVKSSPHGLIFHFMPGSLEIVPANIEGNQLCFIGTGLDKQQIKTLFSEEL</sequence>
<accession>A0A3E4UGM8</accession>
<dbReference type="PANTHER" id="PTHR13748:SF62">
    <property type="entry name" value="COBW DOMAIN-CONTAINING PROTEIN"/>
    <property type="match status" value="1"/>
</dbReference>
<organism evidence="8 9">
    <name type="scientific">Hungatella hathewayi</name>
    <dbReference type="NCBI Taxonomy" id="154046"/>
    <lineage>
        <taxon>Bacteria</taxon>
        <taxon>Bacillati</taxon>
        <taxon>Bacillota</taxon>
        <taxon>Clostridia</taxon>
        <taxon>Lachnospirales</taxon>
        <taxon>Lachnospiraceae</taxon>
        <taxon>Hungatella</taxon>
    </lineage>
</organism>